<dbReference type="Gene3D" id="2.40.10.170">
    <property type="match status" value="1"/>
</dbReference>
<evidence type="ECO:0000313" key="19">
    <source>
        <dbReference type="Proteomes" id="UP000236729"/>
    </source>
</evidence>
<dbReference type="InterPro" id="IPR047112">
    <property type="entry name" value="RecG/Mfd"/>
</dbReference>
<dbReference type="Gene3D" id="3.90.1150.50">
    <property type="entry name" value="Transcription-repair-coupling factor, D7 domain"/>
    <property type="match status" value="1"/>
</dbReference>
<evidence type="ECO:0000256" key="4">
    <source>
        <dbReference type="ARBA" id="ARBA00022763"/>
    </source>
</evidence>
<evidence type="ECO:0000256" key="10">
    <source>
        <dbReference type="ARBA" id="ARBA00061104"/>
    </source>
</evidence>
<evidence type="ECO:0000256" key="13">
    <source>
        <dbReference type="HAMAP-Rule" id="MF_00969"/>
    </source>
</evidence>
<comment type="similarity">
    <text evidence="11 13">In the C-terminal section; belongs to the helicase family. RecG subfamily.</text>
</comment>
<evidence type="ECO:0000313" key="18">
    <source>
        <dbReference type="Proteomes" id="UP000199690"/>
    </source>
</evidence>
<name>A0A1H6D3H4_9PSEU</name>
<dbReference type="SUPFAM" id="SSF141259">
    <property type="entry name" value="CarD-like"/>
    <property type="match status" value="1"/>
</dbReference>
<dbReference type="InterPro" id="IPR011545">
    <property type="entry name" value="DEAD/DEAH_box_helicase_dom"/>
</dbReference>
<evidence type="ECO:0000259" key="14">
    <source>
        <dbReference type="PROSITE" id="PS51192"/>
    </source>
</evidence>
<evidence type="ECO:0000256" key="2">
    <source>
        <dbReference type="ARBA" id="ARBA00022490"/>
    </source>
</evidence>
<dbReference type="PROSITE" id="PS51192">
    <property type="entry name" value="HELICASE_ATP_BIND_1"/>
    <property type="match status" value="1"/>
</dbReference>
<comment type="subcellular location">
    <subcellularLocation>
        <location evidence="1 13">Cytoplasm</location>
    </subcellularLocation>
</comment>
<evidence type="ECO:0000256" key="5">
    <source>
        <dbReference type="ARBA" id="ARBA00022801"/>
    </source>
</evidence>
<evidence type="ECO:0000256" key="1">
    <source>
        <dbReference type="ARBA" id="ARBA00004496"/>
    </source>
</evidence>
<dbReference type="GO" id="GO:0005737">
    <property type="term" value="C:cytoplasm"/>
    <property type="evidence" value="ECO:0007669"/>
    <property type="project" value="UniProtKB-SubCell"/>
</dbReference>
<evidence type="ECO:0000313" key="16">
    <source>
        <dbReference type="EMBL" id="SEG79791.1"/>
    </source>
</evidence>
<dbReference type="HAMAP" id="MF_00969">
    <property type="entry name" value="TRCF"/>
    <property type="match status" value="1"/>
</dbReference>
<reference evidence="18 19" key="1">
    <citation type="submission" date="2016-10" db="EMBL/GenBank/DDBJ databases">
        <authorList>
            <person name="Varghese N."/>
            <person name="Submissions S."/>
        </authorList>
    </citation>
    <scope>NUCLEOTIDE SEQUENCE [LARGE SCALE GENOMIC DNA]</scope>
    <source>
        <strain evidence="19">ATCC 20501</strain>
        <strain evidence="17 18">CGMCC 4.3529</strain>
    </source>
</reference>
<dbReference type="InterPro" id="IPR004576">
    <property type="entry name" value="Mfd"/>
</dbReference>
<dbReference type="InterPro" id="IPR003711">
    <property type="entry name" value="CarD-like/TRCF_RID"/>
</dbReference>
<keyword evidence="9 13" id="KW-0234">DNA repair</keyword>
<dbReference type="Pfam" id="PF00270">
    <property type="entry name" value="DEAD"/>
    <property type="match status" value="1"/>
</dbReference>
<dbReference type="Pfam" id="PF03461">
    <property type="entry name" value="TRCF"/>
    <property type="match status" value="1"/>
</dbReference>
<dbReference type="SMART" id="SM00490">
    <property type="entry name" value="HELICc"/>
    <property type="match status" value="1"/>
</dbReference>
<dbReference type="Proteomes" id="UP000236729">
    <property type="component" value="Unassembled WGS sequence"/>
</dbReference>
<comment type="function">
    <text evidence="13">Couples transcription and DNA repair by recognizing RNA polymerase (RNAP) stalled at DNA lesions. Mediates ATP-dependent release of RNAP and its truncated transcript from the DNA, and recruitment of nucleotide excision repair machinery to the damaged site.</text>
</comment>
<dbReference type="Gene3D" id="3.40.50.300">
    <property type="entry name" value="P-loop containing nucleotide triphosphate hydrolases"/>
    <property type="match status" value="2"/>
</dbReference>
<evidence type="ECO:0000256" key="7">
    <source>
        <dbReference type="ARBA" id="ARBA00022840"/>
    </source>
</evidence>
<accession>A0A1I1PI48</accession>
<feature type="domain" description="Helicase ATP-binding" evidence="14">
    <location>
        <begin position="651"/>
        <end position="812"/>
    </location>
</feature>
<keyword evidence="7 13" id="KW-0067">ATP-binding</keyword>
<dbReference type="Gene3D" id="3.30.2060.10">
    <property type="entry name" value="Penicillin-binding protein 1b domain"/>
    <property type="match status" value="1"/>
</dbReference>
<organism evidence="16 19">
    <name type="scientific">Saccharopolyspora kobensis</name>
    <dbReference type="NCBI Taxonomy" id="146035"/>
    <lineage>
        <taxon>Bacteria</taxon>
        <taxon>Bacillati</taxon>
        <taxon>Actinomycetota</taxon>
        <taxon>Actinomycetes</taxon>
        <taxon>Pseudonocardiales</taxon>
        <taxon>Pseudonocardiaceae</taxon>
        <taxon>Saccharopolyspora</taxon>
    </lineage>
</organism>
<comment type="similarity">
    <text evidence="10 13">In the N-terminal section; belongs to the UvrB family.</text>
</comment>
<evidence type="ECO:0000256" key="11">
    <source>
        <dbReference type="ARBA" id="ARBA00061399"/>
    </source>
</evidence>
<dbReference type="InterPro" id="IPR036101">
    <property type="entry name" value="CarD-like/TRCF_RID_sf"/>
</dbReference>
<keyword evidence="4 13" id="KW-0227">DNA damage</keyword>
<dbReference type="InterPro" id="IPR041471">
    <property type="entry name" value="UvrB_inter"/>
</dbReference>
<evidence type="ECO:0000256" key="6">
    <source>
        <dbReference type="ARBA" id="ARBA00022806"/>
    </source>
</evidence>
<evidence type="ECO:0000256" key="9">
    <source>
        <dbReference type="ARBA" id="ARBA00023204"/>
    </source>
</evidence>
<keyword evidence="6" id="KW-0347">Helicase</keyword>
<dbReference type="SMART" id="SM01058">
    <property type="entry name" value="CarD_TRCF"/>
    <property type="match status" value="1"/>
</dbReference>
<dbReference type="EMBL" id="FNVB01000005">
    <property type="protein sequence ID" value="SEG79791.1"/>
    <property type="molecule type" value="Genomic_DNA"/>
</dbReference>
<dbReference type="NCBIfam" id="TIGR00580">
    <property type="entry name" value="mfd"/>
    <property type="match status" value="1"/>
</dbReference>
<dbReference type="FunFam" id="3.40.50.300:FF:000546">
    <property type="entry name" value="Transcription-repair-coupling factor"/>
    <property type="match status" value="1"/>
</dbReference>
<dbReference type="CDD" id="cd17991">
    <property type="entry name" value="DEXHc_TRCF"/>
    <property type="match status" value="1"/>
</dbReference>
<dbReference type="EMBL" id="FOME01000002">
    <property type="protein sequence ID" value="SFD09469.1"/>
    <property type="molecule type" value="Genomic_DNA"/>
</dbReference>
<keyword evidence="3 13" id="KW-0547">Nucleotide-binding</keyword>
<dbReference type="PROSITE" id="PS51194">
    <property type="entry name" value="HELICASE_CTER"/>
    <property type="match status" value="1"/>
</dbReference>
<keyword evidence="2 13" id="KW-0963">Cytoplasm</keyword>
<dbReference type="SMR" id="A0A1H6D3H4"/>
<dbReference type="Gene3D" id="3.40.50.11180">
    <property type="match status" value="1"/>
</dbReference>
<reference evidence="16" key="2">
    <citation type="submission" date="2016-10" db="EMBL/GenBank/DDBJ databases">
        <authorList>
            <person name="de Groot N.N."/>
        </authorList>
    </citation>
    <scope>NUCLEOTIDE SEQUENCE [LARGE SCALE GENOMIC DNA]</scope>
    <source>
        <strain evidence="16">ATCC 20501</strain>
    </source>
</reference>
<dbReference type="SMART" id="SM00487">
    <property type="entry name" value="DEXDc"/>
    <property type="match status" value="1"/>
</dbReference>
<dbReference type="AlphaFoldDB" id="A0A1H6D3H4"/>
<dbReference type="SMART" id="SM00982">
    <property type="entry name" value="TRCF"/>
    <property type="match status" value="1"/>
</dbReference>
<dbReference type="GO" id="GO:0000716">
    <property type="term" value="P:transcription-coupled nucleotide-excision repair, DNA damage recognition"/>
    <property type="evidence" value="ECO:0007669"/>
    <property type="project" value="UniProtKB-UniRule"/>
</dbReference>
<sequence>MSQAGPLRGLLHIVLRDPAFQQVVKAAGRPRLVLEGPVAARSLTAASLAAADGADRPVLLVTATGREAEEAAAAVSDLLGPGGVEVFPSWETLPHERLSPRADTVGRRLSVLRRLAHPEEHAHGQVKVLVTTVRSLIQPIAPGLGELRPVRLSVGVEHDFEELVERLSELAYDRVDMVEKRGEFAVRGGIVDVFPPTEEHPLRVEFWGDEVTEIRPFAVADQRSLAEAQDTELFAPACRELLISDQVAERAAKLAEQHQTDTHLAEMLGKIAGGAPVEGMEALIPALCEGEMQLLTDLLPTGTHVLLADPEKIHARAADLVRTGQEFLEASWMVAADGGKAPIDLGASAYRSLAEVAEHTVSAGLPWWPLTQLTSEEGEDDEVIRLVLKQVDAYRGEIERAFADLRAHTASGGAAMLVVAGAGTAQRAVQQLREAELPARLAEDGLETEPEAGVVTVVRGGLEDGFAAPGIALVVLTEADLTGGRGGTSTRDMRRMPSRRRNAVDPLALKAGDFVVHEQHGIGKYVEMVQRTVGGATREYLVLEYAASKRGQPGDRLFVPTDQLDEVSRYVGGETPTLNKLGGSDWKNTKAKARKAVKEIAAELVQLYAARQSSPGHAFGADTPWQRELEDAFPYTETGDQLAAIDEVKADMQRPVPMDRVICGDVGYGKTEIAVRAAFKAVQDGKQVAVLVPTTLLAQQHLNTFTDRMRSFPVNIKGLSRFTDPMESEQTIKGLADGEVDIVIGTHRLLQTGIRYKDLGLVIVDEEQRFGVEHKEHIKALRTHVDVLTMSATPIPRTLEMSMAGIREMSTILTPPEERHPILTYVGAYDQKQVAAAIRRELLRDGQVFFVHNRVHDIEKVARQLRELVPEARIVTAHGQMNEDRLEKIIQGFWEREHDVLVCTTIVETGLDISNANTLIVDRSDLLGLAQLHQLRGRVGRARERGYAYFLYPPEKPLTDTAHDRLATIAQNSELGAGMAVAMKDLEIRGAGNILGAEQSGHIAGVGFDLYVRLVGEAVDAFRKHAGAEPGEAEEELTDVRVDLPLDAHIPHDYVPGERLRLEAYRKLAAAADEEALEAVRAELTDRYGPLPEPVERLLKVARFRQRCREHGVREVTLQGASLRLAPLELLDSKQVRLKRLYPKAVYKPAVRTVSVPRPTEGAAGGRMGAPPLRDDALLEWCEKFLADLTTAPAPTA</sequence>
<evidence type="ECO:0000259" key="15">
    <source>
        <dbReference type="PROSITE" id="PS51194"/>
    </source>
</evidence>
<dbReference type="PANTHER" id="PTHR47964">
    <property type="entry name" value="ATP-DEPENDENT DNA HELICASE HOMOLOG RECG, CHLOROPLASTIC"/>
    <property type="match status" value="1"/>
</dbReference>
<dbReference type="Proteomes" id="UP000199690">
    <property type="component" value="Unassembled WGS sequence"/>
</dbReference>
<dbReference type="Pfam" id="PF00271">
    <property type="entry name" value="Helicase_C"/>
    <property type="match status" value="1"/>
</dbReference>
<dbReference type="FunFam" id="3.40.50.300:FF:000300">
    <property type="entry name" value="Transcription-repair-coupling factor"/>
    <property type="match status" value="1"/>
</dbReference>
<dbReference type="GO" id="GO:0005524">
    <property type="term" value="F:ATP binding"/>
    <property type="evidence" value="ECO:0007669"/>
    <property type="project" value="UniProtKB-UniRule"/>
</dbReference>
<evidence type="ECO:0000256" key="3">
    <source>
        <dbReference type="ARBA" id="ARBA00022741"/>
    </source>
</evidence>
<evidence type="ECO:0000313" key="17">
    <source>
        <dbReference type="EMBL" id="SFD09469.1"/>
    </source>
</evidence>
<dbReference type="SUPFAM" id="SSF52540">
    <property type="entry name" value="P-loop containing nucleoside triphosphate hydrolases"/>
    <property type="match status" value="4"/>
</dbReference>
<dbReference type="SUPFAM" id="SSF143517">
    <property type="entry name" value="TRCF domain-like"/>
    <property type="match status" value="1"/>
</dbReference>
<dbReference type="Pfam" id="PF02559">
    <property type="entry name" value="CarD_TRCF_RID"/>
    <property type="match status" value="1"/>
</dbReference>
<dbReference type="InterPro" id="IPR037235">
    <property type="entry name" value="TRCF-like_C_D7"/>
</dbReference>
<protein>
    <recommendedName>
        <fullName evidence="12 13">Transcription-repair-coupling factor</fullName>
        <shortName evidence="13">TRCF</shortName>
        <ecNumber evidence="13">3.6.4.-</ecNumber>
    </recommendedName>
</protein>
<dbReference type="Pfam" id="PF17757">
    <property type="entry name" value="UvrB_inter"/>
    <property type="match status" value="1"/>
</dbReference>
<dbReference type="InterPro" id="IPR027417">
    <property type="entry name" value="P-loop_NTPase"/>
</dbReference>
<dbReference type="InterPro" id="IPR014001">
    <property type="entry name" value="Helicase_ATP-bd"/>
</dbReference>
<dbReference type="EC" id="3.6.4.-" evidence="13"/>
<evidence type="ECO:0000256" key="12">
    <source>
        <dbReference type="ARBA" id="ARBA00070128"/>
    </source>
</evidence>
<dbReference type="GO" id="GO:0003678">
    <property type="term" value="F:DNA helicase activity"/>
    <property type="evidence" value="ECO:0007669"/>
    <property type="project" value="TreeGrafter"/>
</dbReference>
<dbReference type="GO" id="GO:0016787">
    <property type="term" value="F:hydrolase activity"/>
    <property type="evidence" value="ECO:0007669"/>
    <property type="project" value="UniProtKB-KW"/>
</dbReference>
<keyword evidence="8 13" id="KW-0238">DNA-binding</keyword>
<dbReference type="GO" id="GO:0003684">
    <property type="term" value="F:damaged DNA binding"/>
    <property type="evidence" value="ECO:0007669"/>
    <property type="project" value="InterPro"/>
</dbReference>
<accession>A0A1H6D3H4</accession>
<dbReference type="GO" id="GO:0006355">
    <property type="term" value="P:regulation of DNA-templated transcription"/>
    <property type="evidence" value="ECO:0007669"/>
    <property type="project" value="UniProtKB-UniRule"/>
</dbReference>
<keyword evidence="5 13" id="KW-0378">Hydrolase</keyword>
<dbReference type="PANTHER" id="PTHR47964:SF1">
    <property type="entry name" value="ATP-DEPENDENT DNA HELICASE HOMOLOG RECG, CHLOROPLASTIC"/>
    <property type="match status" value="1"/>
</dbReference>
<gene>
    <name evidence="13" type="primary">mfd</name>
    <name evidence="16" type="ORF">SAMN02982929_03903</name>
    <name evidence="17" type="ORF">SAMN05216506_102498</name>
</gene>
<dbReference type="RefSeq" id="WP_093349651.1">
    <property type="nucleotide sequence ID" value="NZ_FNVB01000005.1"/>
</dbReference>
<keyword evidence="18" id="KW-1185">Reference proteome</keyword>
<dbReference type="InterPro" id="IPR001650">
    <property type="entry name" value="Helicase_C-like"/>
</dbReference>
<proteinExistence type="inferred from homology"/>
<evidence type="ECO:0000256" key="8">
    <source>
        <dbReference type="ARBA" id="ARBA00023125"/>
    </source>
</evidence>
<feature type="domain" description="Helicase C-terminal" evidence="15">
    <location>
        <begin position="830"/>
        <end position="987"/>
    </location>
</feature>
<dbReference type="InterPro" id="IPR005118">
    <property type="entry name" value="TRCF_C"/>
</dbReference>